<dbReference type="RefSeq" id="WP_324178777.1">
    <property type="nucleotide sequence ID" value="NZ_BAABAW010000003.1"/>
</dbReference>
<dbReference type="Gene3D" id="3.90.1580.10">
    <property type="entry name" value="paralog of FGE (formylglycine-generating enzyme)"/>
    <property type="match status" value="1"/>
</dbReference>
<dbReference type="Pfam" id="PF03781">
    <property type="entry name" value="FGE-sulfatase"/>
    <property type="match status" value="1"/>
</dbReference>
<protein>
    <submittedName>
        <fullName evidence="2">Formylglycine-generating enzyme family protein</fullName>
    </submittedName>
</protein>
<dbReference type="InterPro" id="IPR005532">
    <property type="entry name" value="SUMF_dom"/>
</dbReference>
<evidence type="ECO:0000259" key="1">
    <source>
        <dbReference type="Pfam" id="PF03781"/>
    </source>
</evidence>
<accession>A0ABU5ZRS6</accession>
<dbReference type="EMBL" id="JAYKLX010000002">
    <property type="protein sequence ID" value="MEB3344739.1"/>
    <property type="molecule type" value="Genomic_DNA"/>
</dbReference>
<dbReference type="InterPro" id="IPR042095">
    <property type="entry name" value="SUMF_sf"/>
</dbReference>
<gene>
    <name evidence="2" type="ORF">U6A24_04670</name>
</gene>
<organism evidence="2 3">
    <name type="scientific">Aquimarina gracilis</name>
    <dbReference type="NCBI Taxonomy" id="874422"/>
    <lineage>
        <taxon>Bacteria</taxon>
        <taxon>Pseudomonadati</taxon>
        <taxon>Bacteroidota</taxon>
        <taxon>Flavobacteriia</taxon>
        <taxon>Flavobacteriales</taxon>
        <taxon>Flavobacteriaceae</taxon>
        <taxon>Aquimarina</taxon>
    </lineage>
</organism>
<dbReference type="PANTHER" id="PTHR23150">
    <property type="entry name" value="SULFATASE MODIFYING FACTOR 1, 2"/>
    <property type="match status" value="1"/>
</dbReference>
<dbReference type="SUPFAM" id="SSF56436">
    <property type="entry name" value="C-type lectin-like"/>
    <property type="match status" value="1"/>
</dbReference>
<keyword evidence="3" id="KW-1185">Reference proteome</keyword>
<proteinExistence type="predicted"/>
<sequence length="378" mass="42801">MIFSTTKKIKKSSTALCASIFIIFIGCFQERKEKNTANQLKSQTILITSVPEGIIPPKGMIWVPGKKFRQGAVPQDSFAMHHEKPAHAVAVDGFFIDITEVTNSHFKKFVESTGYITMAEREIDWEEIKKQLPVGTQKPADSILHPGSLVFKKVKSQLPNLFDYSQWWEWKIGANWKNPKGPGSTIEGKDNYPVVHIAFEDAMAYCKWANRRLPTEAEWELASKGLLLKSIYNWGDSDDTLSEKANTWQGSFPDNNTLKDGFQGIAPVKSFPPNSIGLYDMAGNVWEWTQDWYDPKYYSQQKKLGLIYNPKGSKKSYNPQNPLAKERVIKGGSFLCNKSYCTSYRNSARMASSYDSSTEHIGFRTVVSVDMLQSQTKN</sequence>
<reference evidence="2 3" key="1">
    <citation type="journal article" date="2013" name="Int. J. Syst. Evol. Microbiol.">
        <title>Aquimarina gracilis sp. nov., isolated from the gut microflora of a mussel, Mytilus coruscus, and emended description of Aquimarina spongiae.</title>
        <authorList>
            <person name="Park S.C."/>
            <person name="Choe H.N."/>
            <person name="Baik K.S."/>
            <person name="Seong C.N."/>
        </authorList>
    </citation>
    <scope>NUCLEOTIDE SEQUENCE [LARGE SCALE GENOMIC DNA]</scope>
    <source>
        <strain evidence="2 3">PSC32</strain>
    </source>
</reference>
<evidence type="ECO:0000313" key="3">
    <source>
        <dbReference type="Proteomes" id="UP001327027"/>
    </source>
</evidence>
<evidence type="ECO:0000313" key="2">
    <source>
        <dbReference type="EMBL" id="MEB3344739.1"/>
    </source>
</evidence>
<feature type="domain" description="Sulfatase-modifying factor enzyme-like" evidence="1">
    <location>
        <begin position="58"/>
        <end position="366"/>
    </location>
</feature>
<name>A0ABU5ZRS6_9FLAO</name>
<dbReference type="InterPro" id="IPR051043">
    <property type="entry name" value="Sulfatase_Mod_Factor_Kinase"/>
</dbReference>
<comment type="caution">
    <text evidence="2">The sequence shown here is derived from an EMBL/GenBank/DDBJ whole genome shotgun (WGS) entry which is preliminary data.</text>
</comment>
<dbReference type="PROSITE" id="PS51257">
    <property type="entry name" value="PROKAR_LIPOPROTEIN"/>
    <property type="match status" value="1"/>
</dbReference>
<dbReference type="PANTHER" id="PTHR23150:SF19">
    <property type="entry name" value="FORMYLGLYCINE-GENERATING ENZYME"/>
    <property type="match status" value="1"/>
</dbReference>
<dbReference type="Proteomes" id="UP001327027">
    <property type="component" value="Unassembled WGS sequence"/>
</dbReference>
<dbReference type="InterPro" id="IPR016187">
    <property type="entry name" value="CTDL_fold"/>
</dbReference>